<name>A0AAV1QSV2_9ROSI</name>
<proteinExistence type="predicted"/>
<reference evidence="1 2" key="1">
    <citation type="submission" date="2024-01" db="EMBL/GenBank/DDBJ databases">
        <authorList>
            <person name="Waweru B."/>
        </authorList>
    </citation>
    <scope>NUCLEOTIDE SEQUENCE [LARGE SCALE GENOMIC DNA]</scope>
</reference>
<comment type="caution">
    <text evidence="1">The sequence shown here is derived from an EMBL/GenBank/DDBJ whole genome shotgun (WGS) entry which is preliminary data.</text>
</comment>
<gene>
    <name evidence="1" type="ORF">DCAF_LOCUS1765</name>
</gene>
<dbReference type="Proteomes" id="UP001314170">
    <property type="component" value="Unassembled WGS sequence"/>
</dbReference>
<evidence type="ECO:0000313" key="2">
    <source>
        <dbReference type="Proteomes" id="UP001314170"/>
    </source>
</evidence>
<sequence>MRGGLRVRELSGFNIVVNGGNSSGADELELHNPKNGTNLQWRYFYRMAGAGERVGSLLAAVHVATMVQKPHKHGHQRYTLTSGECDPFEAIYDEDQLAWFESEKQQRIQLAL</sequence>
<dbReference type="EMBL" id="CAWUPB010000246">
    <property type="protein sequence ID" value="CAK7324128.1"/>
    <property type="molecule type" value="Genomic_DNA"/>
</dbReference>
<accession>A0AAV1QSV2</accession>
<evidence type="ECO:0000313" key="1">
    <source>
        <dbReference type="EMBL" id="CAK7324128.1"/>
    </source>
</evidence>
<protein>
    <submittedName>
        <fullName evidence="1">Uncharacterized protein</fullName>
    </submittedName>
</protein>
<organism evidence="1 2">
    <name type="scientific">Dovyalis caffra</name>
    <dbReference type="NCBI Taxonomy" id="77055"/>
    <lineage>
        <taxon>Eukaryota</taxon>
        <taxon>Viridiplantae</taxon>
        <taxon>Streptophyta</taxon>
        <taxon>Embryophyta</taxon>
        <taxon>Tracheophyta</taxon>
        <taxon>Spermatophyta</taxon>
        <taxon>Magnoliopsida</taxon>
        <taxon>eudicotyledons</taxon>
        <taxon>Gunneridae</taxon>
        <taxon>Pentapetalae</taxon>
        <taxon>rosids</taxon>
        <taxon>fabids</taxon>
        <taxon>Malpighiales</taxon>
        <taxon>Salicaceae</taxon>
        <taxon>Flacourtieae</taxon>
        <taxon>Dovyalis</taxon>
    </lineage>
</organism>
<dbReference type="AlphaFoldDB" id="A0AAV1QSV2"/>
<keyword evidence="2" id="KW-1185">Reference proteome</keyword>